<keyword evidence="2" id="KW-1185">Reference proteome</keyword>
<organism evidence="1 2">
    <name type="scientific">Schleiferilactobacillus shenzhenensis LY-73</name>
    <dbReference type="NCBI Taxonomy" id="1231336"/>
    <lineage>
        <taxon>Bacteria</taxon>
        <taxon>Bacillati</taxon>
        <taxon>Bacillota</taxon>
        <taxon>Bacilli</taxon>
        <taxon>Lactobacillales</taxon>
        <taxon>Lactobacillaceae</taxon>
        <taxon>Schleiferilactobacillus</taxon>
    </lineage>
</organism>
<evidence type="ECO:0000313" key="1">
    <source>
        <dbReference type="EMBL" id="ERL65992.1"/>
    </source>
</evidence>
<evidence type="ECO:0000313" key="2">
    <source>
        <dbReference type="Proteomes" id="UP000030647"/>
    </source>
</evidence>
<reference evidence="2" key="1">
    <citation type="journal article" date="2013" name="Genome Announc.">
        <title>Whole-Genome Sequencing of Lactobacillus shenzhenensis Strain LY-73T.</title>
        <authorList>
            <person name="Lin Z."/>
            <person name="Liu Z."/>
            <person name="Yang R."/>
            <person name="Zou Y."/>
            <person name="Wan D."/>
            <person name="Chen J."/>
            <person name="Guo M."/>
            <person name="Zhao J."/>
            <person name="Fang C."/>
            <person name="Yang R."/>
            <person name="Liu F."/>
        </authorList>
    </citation>
    <scope>NUCLEOTIDE SEQUENCE [LARGE SCALE GENOMIC DNA]</scope>
    <source>
        <strain evidence="2">LY-73</strain>
    </source>
</reference>
<name>U4TXB8_9LACO</name>
<sequence length="68" mass="7574">MTLSTINPLTQQTPTPEPIIMMNSLDELVPVKDAVAFFQRVAKVQPASRLTLLPGNRYAQAYEDDVLD</sequence>
<protein>
    <submittedName>
        <fullName evidence="1">Uncharacterized protein</fullName>
    </submittedName>
</protein>
<gene>
    <name evidence="1" type="ORF">L248_2068</name>
</gene>
<accession>U4TXB8</accession>
<dbReference type="HOGENOM" id="CLU_2788747_0_0_9"/>
<dbReference type="RefSeq" id="WP_022528935.1">
    <property type="nucleotide sequence ID" value="NZ_KI271584.1"/>
</dbReference>
<dbReference type="OrthoDB" id="9815425at2"/>
<dbReference type="Proteomes" id="UP000030647">
    <property type="component" value="Unassembled WGS sequence"/>
</dbReference>
<dbReference type="AlphaFoldDB" id="U4TXB8"/>
<dbReference type="EMBL" id="KI271584">
    <property type="protein sequence ID" value="ERL65992.1"/>
    <property type="molecule type" value="Genomic_DNA"/>
</dbReference>
<proteinExistence type="predicted"/>